<feature type="domain" description="Histidine kinase" evidence="9">
    <location>
        <begin position="71"/>
        <end position="283"/>
    </location>
</feature>
<evidence type="ECO:0000256" key="8">
    <source>
        <dbReference type="SAM" id="Coils"/>
    </source>
</evidence>
<keyword evidence="4" id="KW-0597">Phosphoprotein</keyword>
<reference evidence="10" key="1">
    <citation type="journal article" date="2021" name="PeerJ">
        <title>Extensive microbial diversity within the chicken gut microbiome revealed by metagenomics and culture.</title>
        <authorList>
            <person name="Gilroy R."/>
            <person name="Ravi A."/>
            <person name="Getino M."/>
            <person name="Pursley I."/>
            <person name="Horton D.L."/>
            <person name="Alikhan N.F."/>
            <person name="Baker D."/>
            <person name="Gharbi K."/>
            <person name="Hall N."/>
            <person name="Watson M."/>
            <person name="Adriaenssens E.M."/>
            <person name="Foster-Nyarko E."/>
            <person name="Jarju S."/>
            <person name="Secka A."/>
            <person name="Antonio M."/>
            <person name="Oren A."/>
            <person name="Chaudhuri R.R."/>
            <person name="La Ragione R."/>
            <person name="Hildebrand F."/>
            <person name="Pallen M.J."/>
        </authorList>
    </citation>
    <scope>NUCLEOTIDE SEQUENCE</scope>
    <source>
        <strain evidence="10">CHK195-9823</strain>
    </source>
</reference>
<organism evidence="10 11">
    <name type="scientific">Candidatus Blautia stercorigallinarum</name>
    <dbReference type="NCBI Taxonomy" id="2838501"/>
    <lineage>
        <taxon>Bacteria</taxon>
        <taxon>Bacillati</taxon>
        <taxon>Bacillota</taxon>
        <taxon>Clostridia</taxon>
        <taxon>Lachnospirales</taxon>
        <taxon>Lachnospiraceae</taxon>
        <taxon>Blautia</taxon>
    </lineage>
</organism>
<dbReference type="SMART" id="SM00388">
    <property type="entry name" value="HisKA"/>
    <property type="match status" value="1"/>
</dbReference>
<name>A0A9D1TEY2_9FIRM</name>
<dbReference type="PANTHER" id="PTHR45453:SF1">
    <property type="entry name" value="PHOSPHATE REGULON SENSOR PROTEIN PHOR"/>
    <property type="match status" value="1"/>
</dbReference>
<protein>
    <recommendedName>
        <fullName evidence="3">histidine kinase</fullName>
        <ecNumber evidence="3">2.7.13.3</ecNumber>
    </recommendedName>
</protein>
<feature type="coiled-coil region" evidence="8">
    <location>
        <begin position="93"/>
        <end position="173"/>
    </location>
</feature>
<dbReference type="Gene3D" id="3.30.565.10">
    <property type="entry name" value="Histidine kinase-like ATPase, C-terminal domain"/>
    <property type="match status" value="1"/>
</dbReference>
<dbReference type="SUPFAM" id="SSF55874">
    <property type="entry name" value="ATPase domain of HSP90 chaperone/DNA topoisomerase II/histidine kinase"/>
    <property type="match status" value="1"/>
</dbReference>
<dbReference type="Pfam" id="PF02518">
    <property type="entry name" value="HATPase_c"/>
    <property type="match status" value="1"/>
</dbReference>
<dbReference type="InterPro" id="IPR036097">
    <property type="entry name" value="HisK_dim/P_sf"/>
</dbReference>
<evidence type="ECO:0000259" key="9">
    <source>
        <dbReference type="PROSITE" id="PS50109"/>
    </source>
</evidence>
<dbReference type="PANTHER" id="PTHR45453">
    <property type="entry name" value="PHOSPHATE REGULON SENSOR PROTEIN PHOR"/>
    <property type="match status" value="1"/>
</dbReference>
<dbReference type="InterPro" id="IPR050351">
    <property type="entry name" value="BphY/WalK/GraS-like"/>
</dbReference>
<dbReference type="SMART" id="SM00387">
    <property type="entry name" value="HATPase_c"/>
    <property type="match status" value="1"/>
</dbReference>
<keyword evidence="6 10" id="KW-0418">Kinase</keyword>
<dbReference type="SUPFAM" id="SSF47384">
    <property type="entry name" value="Homodimeric domain of signal transducing histidine kinase"/>
    <property type="match status" value="1"/>
</dbReference>
<dbReference type="InterPro" id="IPR005467">
    <property type="entry name" value="His_kinase_dom"/>
</dbReference>
<comment type="subcellular location">
    <subcellularLocation>
        <location evidence="2">Membrane</location>
    </subcellularLocation>
</comment>
<dbReference type="GO" id="GO:0004721">
    <property type="term" value="F:phosphoprotein phosphatase activity"/>
    <property type="evidence" value="ECO:0007669"/>
    <property type="project" value="TreeGrafter"/>
</dbReference>
<proteinExistence type="predicted"/>
<dbReference type="PRINTS" id="PR00344">
    <property type="entry name" value="BCTRLSENSOR"/>
</dbReference>
<dbReference type="PROSITE" id="PS50109">
    <property type="entry name" value="HIS_KIN"/>
    <property type="match status" value="1"/>
</dbReference>
<dbReference type="GO" id="GO:0016036">
    <property type="term" value="P:cellular response to phosphate starvation"/>
    <property type="evidence" value="ECO:0007669"/>
    <property type="project" value="TreeGrafter"/>
</dbReference>
<dbReference type="InterPro" id="IPR003594">
    <property type="entry name" value="HATPase_dom"/>
</dbReference>
<keyword evidence="8" id="KW-0175">Coiled coil</keyword>
<dbReference type="Proteomes" id="UP000886814">
    <property type="component" value="Unassembled WGS sequence"/>
</dbReference>
<evidence type="ECO:0000256" key="5">
    <source>
        <dbReference type="ARBA" id="ARBA00022679"/>
    </source>
</evidence>
<evidence type="ECO:0000256" key="6">
    <source>
        <dbReference type="ARBA" id="ARBA00022777"/>
    </source>
</evidence>
<keyword evidence="5" id="KW-0808">Transferase</keyword>
<dbReference type="InterPro" id="IPR003661">
    <property type="entry name" value="HisK_dim/P_dom"/>
</dbReference>
<keyword evidence="7" id="KW-0902">Two-component regulatory system</keyword>
<comment type="catalytic activity">
    <reaction evidence="1">
        <text>ATP + protein L-histidine = ADP + protein N-phospho-L-histidine.</text>
        <dbReference type="EC" id="2.7.13.3"/>
    </reaction>
</comment>
<evidence type="ECO:0000256" key="4">
    <source>
        <dbReference type="ARBA" id="ARBA00022553"/>
    </source>
</evidence>
<evidence type="ECO:0000313" key="11">
    <source>
        <dbReference type="Proteomes" id="UP000886814"/>
    </source>
</evidence>
<dbReference type="AlphaFoldDB" id="A0A9D1TEY2"/>
<dbReference type="EC" id="2.7.13.3" evidence="3"/>
<comment type="caution">
    <text evidence="10">The sequence shown here is derived from an EMBL/GenBank/DDBJ whole genome shotgun (WGS) entry which is preliminary data.</text>
</comment>
<accession>A0A9D1TEY2</accession>
<sequence>MFQFQNRKEMEALSETLEKLINGETPETEGISQDTLPSKVRSQILRLGEIMKAKDQALGKEKEEIRGMIADTAHQLRTPLANMESYLELLETMDWEEKERENYLLALRESEEKIRFLTEGLIKMARLESRIIQIRKEARDLQETLLESILQVKKEAEEKHIEIRLEMKAGEQTPHDRQWLGEAVYNLLDNSVKYSEEYGQILITVVRNEMFTQIRVRDWGRGIEEGEENLVFGRFYRGKNVSGEKGFGLGLYLTREIVHQHGGFLRLKRQEPGLSVSIYLPEE</sequence>
<evidence type="ECO:0000256" key="3">
    <source>
        <dbReference type="ARBA" id="ARBA00012438"/>
    </source>
</evidence>
<dbReference type="Gene3D" id="1.10.287.130">
    <property type="match status" value="1"/>
</dbReference>
<evidence type="ECO:0000313" key="10">
    <source>
        <dbReference type="EMBL" id="HIV37802.1"/>
    </source>
</evidence>
<dbReference type="GO" id="GO:0005886">
    <property type="term" value="C:plasma membrane"/>
    <property type="evidence" value="ECO:0007669"/>
    <property type="project" value="TreeGrafter"/>
</dbReference>
<dbReference type="Pfam" id="PF00512">
    <property type="entry name" value="HisKA"/>
    <property type="match status" value="1"/>
</dbReference>
<dbReference type="InterPro" id="IPR036890">
    <property type="entry name" value="HATPase_C_sf"/>
</dbReference>
<dbReference type="GO" id="GO:0000155">
    <property type="term" value="F:phosphorelay sensor kinase activity"/>
    <property type="evidence" value="ECO:0007669"/>
    <property type="project" value="InterPro"/>
</dbReference>
<gene>
    <name evidence="10" type="ORF">H9747_02190</name>
</gene>
<dbReference type="EMBL" id="DXIQ01000011">
    <property type="protein sequence ID" value="HIV37802.1"/>
    <property type="molecule type" value="Genomic_DNA"/>
</dbReference>
<evidence type="ECO:0000256" key="2">
    <source>
        <dbReference type="ARBA" id="ARBA00004370"/>
    </source>
</evidence>
<evidence type="ECO:0000256" key="7">
    <source>
        <dbReference type="ARBA" id="ARBA00023012"/>
    </source>
</evidence>
<reference evidence="10" key="2">
    <citation type="submission" date="2021-04" db="EMBL/GenBank/DDBJ databases">
        <authorList>
            <person name="Gilroy R."/>
        </authorList>
    </citation>
    <scope>NUCLEOTIDE SEQUENCE</scope>
    <source>
        <strain evidence="10">CHK195-9823</strain>
    </source>
</reference>
<dbReference type="CDD" id="cd00075">
    <property type="entry name" value="HATPase"/>
    <property type="match status" value="1"/>
</dbReference>
<dbReference type="CDD" id="cd00082">
    <property type="entry name" value="HisKA"/>
    <property type="match status" value="1"/>
</dbReference>
<dbReference type="InterPro" id="IPR004358">
    <property type="entry name" value="Sig_transdc_His_kin-like_C"/>
</dbReference>
<evidence type="ECO:0000256" key="1">
    <source>
        <dbReference type="ARBA" id="ARBA00000085"/>
    </source>
</evidence>